<dbReference type="RefSeq" id="WP_380975243.1">
    <property type="nucleotide sequence ID" value="NZ_JBHTEF010000001.1"/>
</dbReference>
<dbReference type="InterPro" id="IPR045857">
    <property type="entry name" value="O16G_dom_2"/>
</dbReference>
<dbReference type="InterPro" id="IPR006047">
    <property type="entry name" value="GH13_cat_dom"/>
</dbReference>
<reference evidence="6" key="1">
    <citation type="journal article" date="2019" name="Int. J. Syst. Evol. Microbiol.">
        <title>The Global Catalogue of Microorganisms (GCM) 10K type strain sequencing project: providing services to taxonomists for standard genome sequencing and annotation.</title>
        <authorList>
            <consortium name="The Broad Institute Genomics Platform"/>
            <consortium name="The Broad Institute Genome Sequencing Center for Infectious Disease"/>
            <person name="Wu L."/>
            <person name="Ma J."/>
        </authorList>
    </citation>
    <scope>NUCLEOTIDE SEQUENCE [LARGE SCALE GENOMIC DNA]</scope>
    <source>
        <strain evidence="6">CCUG 56698</strain>
    </source>
</reference>
<dbReference type="EC" id="2.4.1.7" evidence="5"/>
<comment type="similarity">
    <text evidence="1">Belongs to the glycosyl hydrolase 13 family. Sucrose phosphorylase subfamily.</text>
</comment>
<evidence type="ECO:0000256" key="2">
    <source>
        <dbReference type="ARBA" id="ARBA00022676"/>
    </source>
</evidence>
<dbReference type="InterPro" id="IPR022527">
    <property type="entry name" value="Sucrose_phospho"/>
</dbReference>
<dbReference type="EMBL" id="JBHTEF010000001">
    <property type="protein sequence ID" value="MFC7581712.1"/>
    <property type="molecule type" value="Genomic_DNA"/>
</dbReference>
<dbReference type="PANTHER" id="PTHR38784">
    <property type="entry name" value="SUCROSE PHOSPHORYLASE"/>
    <property type="match status" value="1"/>
</dbReference>
<sequence>MRNSVHLIVYTARMGGTIRQTGELLRSGFGDAIGGVHLLPYFTPFDGVDAGFDPVDHTAVDPRLGTWEDIRNISRDYQVTTDMIVNHVSSHSAQFRDVLARGQDSPFAPMFLSLSTVFPDGATEDDLTRIYRPRPGLPFTAMRVGAEKRLMWTTFTSEQVDIDVESEPGRAYLLQILDALAGAGVSLVRLDAVGYAIKRAGTTCFMIPQTFAFIDRIRAAANERGLEVLVEVHSHYEDQVRIATQVDWVYDFALPPLLLHTLFTGDGTALLHWLRVRPHNAMTVLDTHDGIGVIDAGPGELRADGTRPDGLLTPGQVEALVEEIHRRTRGESRQATGAAASNLDLYQVNSTYYAALGGDDQAYLIARAVQFFVPGVPQVYYVGALAGGNDMDLLAATGVGRDINRHRYTPEEVRCELRRPVVRELMALMRIRSTHPAFDGEFSLLSADATAMSLEWRGGDRGEHLARLDVDWRTREASIRLSAADGPVTAPLSKVSALVARLPHGVRTR</sequence>
<protein>
    <submittedName>
        <fullName evidence="5">Sucrose phosphorylase</fullName>
        <ecNumber evidence="5">2.4.1.7</ecNumber>
    </submittedName>
</protein>
<dbReference type="SMART" id="SM00642">
    <property type="entry name" value="Aamy"/>
    <property type="match status" value="1"/>
</dbReference>
<evidence type="ECO:0000313" key="6">
    <source>
        <dbReference type="Proteomes" id="UP001596527"/>
    </source>
</evidence>
<dbReference type="PIRSF" id="PIRSF003059">
    <property type="entry name" value="Sucrose_phosphorylase"/>
    <property type="match status" value="1"/>
</dbReference>
<proteinExistence type="inferred from homology"/>
<evidence type="ECO:0000256" key="3">
    <source>
        <dbReference type="ARBA" id="ARBA00022679"/>
    </source>
</evidence>
<evidence type="ECO:0000256" key="1">
    <source>
        <dbReference type="ARBA" id="ARBA00008452"/>
    </source>
</evidence>
<dbReference type="Gene3D" id="3.90.400.10">
    <property type="entry name" value="Oligo-1,6-glucosidase, Domain 2"/>
    <property type="match status" value="1"/>
</dbReference>
<keyword evidence="3 5" id="KW-0808">Transferase</keyword>
<dbReference type="PANTHER" id="PTHR38784:SF1">
    <property type="entry name" value="SUCROSE PHOSPHORYLASE"/>
    <property type="match status" value="1"/>
</dbReference>
<dbReference type="Proteomes" id="UP001596527">
    <property type="component" value="Unassembled WGS sequence"/>
</dbReference>
<dbReference type="Gene3D" id="3.20.20.80">
    <property type="entry name" value="Glycosidases"/>
    <property type="match status" value="1"/>
</dbReference>
<accession>A0ABW2SNJ1</accession>
<dbReference type="InterPro" id="IPR016377">
    <property type="entry name" value="Sucrose_GGa_phosphorylase-rel"/>
</dbReference>
<feature type="domain" description="Glycosyl hydrolase family 13 catalytic" evidence="4">
    <location>
        <begin position="23"/>
        <end position="430"/>
    </location>
</feature>
<gene>
    <name evidence="5" type="primary">gtfA</name>
    <name evidence="5" type="ORF">ACFQWG_10950</name>
</gene>
<dbReference type="InterPro" id="IPR017853">
    <property type="entry name" value="GH"/>
</dbReference>
<dbReference type="SUPFAM" id="SSF51445">
    <property type="entry name" value="(Trans)glycosidases"/>
    <property type="match status" value="1"/>
</dbReference>
<dbReference type="Pfam" id="PF00128">
    <property type="entry name" value="Alpha-amylase"/>
    <property type="match status" value="1"/>
</dbReference>
<name>A0ABW2SNJ1_9ACTO</name>
<keyword evidence="6" id="KW-1185">Reference proteome</keyword>
<evidence type="ECO:0000313" key="5">
    <source>
        <dbReference type="EMBL" id="MFC7581712.1"/>
    </source>
</evidence>
<dbReference type="GO" id="GO:0009018">
    <property type="term" value="F:sucrose phosphorylase activity"/>
    <property type="evidence" value="ECO:0007669"/>
    <property type="project" value="UniProtKB-EC"/>
</dbReference>
<comment type="caution">
    <text evidence="5">The sequence shown here is derived from an EMBL/GenBank/DDBJ whole genome shotgun (WGS) entry which is preliminary data.</text>
</comment>
<organism evidence="5 6">
    <name type="scientific">Schaalia naturae</name>
    <dbReference type="NCBI Taxonomy" id="635203"/>
    <lineage>
        <taxon>Bacteria</taxon>
        <taxon>Bacillati</taxon>
        <taxon>Actinomycetota</taxon>
        <taxon>Actinomycetes</taxon>
        <taxon>Actinomycetales</taxon>
        <taxon>Actinomycetaceae</taxon>
        <taxon>Schaalia</taxon>
    </lineage>
</organism>
<dbReference type="NCBIfam" id="TIGR03852">
    <property type="entry name" value="sucrose_gtfA"/>
    <property type="match status" value="1"/>
</dbReference>
<keyword evidence="2 5" id="KW-0328">Glycosyltransferase</keyword>
<evidence type="ECO:0000259" key="4">
    <source>
        <dbReference type="SMART" id="SM00642"/>
    </source>
</evidence>